<dbReference type="RefSeq" id="XP_018128893.1">
    <property type="nucleotide sequence ID" value="XM_018276746.1"/>
</dbReference>
<dbReference type="AlphaFoldDB" id="A0A1B8GH75"/>
<keyword evidence="3" id="KW-1185">Reference proteome</keyword>
<protein>
    <submittedName>
        <fullName evidence="2">Uncharacterized protein</fullName>
    </submittedName>
</protein>
<evidence type="ECO:0000313" key="3">
    <source>
        <dbReference type="Proteomes" id="UP000091956"/>
    </source>
</evidence>
<proteinExistence type="predicted"/>
<feature type="compositionally biased region" description="Low complexity" evidence="1">
    <location>
        <begin position="54"/>
        <end position="68"/>
    </location>
</feature>
<feature type="compositionally biased region" description="Basic residues" evidence="1">
    <location>
        <begin position="78"/>
        <end position="93"/>
    </location>
</feature>
<evidence type="ECO:0000256" key="1">
    <source>
        <dbReference type="SAM" id="MobiDB-lite"/>
    </source>
</evidence>
<sequence>MSNLTITAPSTTTGPAFPTYTFTNSSIASTHIRTTTDSNGDVETVTDITVVHPTDTTGTTDSSPAGPTESTGAGEKNQKRRRMPKGKKRSGIN</sequence>
<dbReference type="EMBL" id="KV460238">
    <property type="protein sequence ID" value="OBT95160.1"/>
    <property type="molecule type" value="Genomic_DNA"/>
</dbReference>
<feature type="region of interest" description="Disordered" evidence="1">
    <location>
        <begin position="51"/>
        <end position="93"/>
    </location>
</feature>
<gene>
    <name evidence="2" type="ORF">VE01_07311</name>
</gene>
<reference evidence="2 3" key="1">
    <citation type="submission" date="2016-03" db="EMBL/GenBank/DDBJ databases">
        <title>Comparative genomics of Pseudogymnoascus destructans, the fungus causing white-nose syndrome of bats.</title>
        <authorList>
            <person name="Palmer J.M."/>
            <person name="Drees K.P."/>
            <person name="Foster J.T."/>
            <person name="Lindner D.L."/>
        </authorList>
    </citation>
    <scope>NUCLEOTIDE SEQUENCE [LARGE SCALE GENOMIC DNA]</scope>
    <source>
        <strain evidence="2 3">UAMH 10579</strain>
    </source>
</reference>
<accession>A0A1B8GH75</accession>
<name>A0A1B8GH75_9PEZI</name>
<organism evidence="2 3">
    <name type="scientific">Pseudogymnoascus verrucosus</name>
    <dbReference type="NCBI Taxonomy" id="342668"/>
    <lineage>
        <taxon>Eukaryota</taxon>
        <taxon>Fungi</taxon>
        <taxon>Dikarya</taxon>
        <taxon>Ascomycota</taxon>
        <taxon>Pezizomycotina</taxon>
        <taxon>Leotiomycetes</taxon>
        <taxon>Thelebolales</taxon>
        <taxon>Thelebolaceae</taxon>
        <taxon>Pseudogymnoascus</taxon>
    </lineage>
</organism>
<evidence type="ECO:0000313" key="2">
    <source>
        <dbReference type="EMBL" id="OBT95160.1"/>
    </source>
</evidence>
<dbReference type="Proteomes" id="UP000091956">
    <property type="component" value="Unassembled WGS sequence"/>
</dbReference>
<reference evidence="3" key="2">
    <citation type="journal article" date="2018" name="Nat. Commun.">
        <title>Extreme sensitivity to ultraviolet light in the fungal pathogen causing white-nose syndrome of bats.</title>
        <authorList>
            <person name="Palmer J.M."/>
            <person name="Drees K.P."/>
            <person name="Foster J.T."/>
            <person name="Lindner D.L."/>
        </authorList>
    </citation>
    <scope>NUCLEOTIDE SEQUENCE [LARGE SCALE GENOMIC DNA]</scope>
    <source>
        <strain evidence="3">UAMH 10579</strain>
    </source>
</reference>
<dbReference type="GeneID" id="28840697"/>